<dbReference type="AlphaFoldDB" id="A0A2T9YPZ7"/>
<name>A0A2T9YPZ7_9FUNG</name>
<evidence type="ECO:0000256" key="2">
    <source>
        <dbReference type="ARBA" id="ARBA00006244"/>
    </source>
</evidence>
<evidence type="ECO:0000313" key="10">
    <source>
        <dbReference type="EMBL" id="PVU94386.1"/>
    </source>
</evidence>
<feature type="transmembrane region" description="Helical" evidence="7">
    <location>
        <begin position="61"/>
        <end position="82"/>
    </location>
</feature>
<feature type="transmembrane region" description="Helical" evidence="7">
    <location>
        <begin position="94"/>
        <end position="114"/>
    </location>
</feature>
<feature type="transmembrane region" description="Helical" evidence="7">
    <location>
        <begin position="217"/>
        <end position="236"/>
    </location>
</feature>
<dbReference type="STRING" id="133385.A0A2T9YPZ7"/>
<dbReference type="GO" id="GO:0005886">
    <property type="term" value="C:plasma membrane"/>
    <property type="evidence" value="ECO:0007669"/>
    <property type="project" value="TreeGrafter"/>
</dbReference>
<comment type="subcellular location">
    <subcellularLocation>
        <location evidence="1">Membrane</location>
        <topology evidence="1">Multi-pass membrane protein</topology>
    </subcellularLocation>
</comment>
<sequence length="245" mass="26441">MLQKQLLLCLFSLAAALAQTDDTKIKFNENGSIEASGAVAGAVLIVVGLLFTFFGRKLIKVIIFLSGWAFVAALSLTVMYKVRAPTDTEEKRALIYLICSMALGLIGGIVAVALYKVGLFLVGALGGFAIGSYILTWSSVGIFKEKWAQITFVCVLALLAGIIILVIEKPVVIMLTSLQGSYSFFVGVDCFTKTGFKDAMVSVFSDLNRIDDINKKIYIMLGGTALFALIGIIVQFSTNRSPPRK</sequence>
<comment type="caution">
    <text evidence="10">The sequence shown here is derived from an EMBL/GenBank/DDBJ whole genome shotgun (WGS) entry which is preliminary data.</text>
</comment>
<keyword evidence="11" id="KW-1185">Reference proteome</keyword>
<evidence type="ECO:0000256" key="5">
    <source>
        <dbReference type="ARBA" id="ARBA00023136"/>
    </source>
</evidence>
<dbReference type="OrthoDB" id="102260at2759"/>
<evidence type="ECO:0000256" key="3">
    <source>
        <dbReference type="ARBA" id="ARBA00022692"/>
    </source>
</evidence>
<evidence type="ECO:0000256" key="6">
    <source>
        <dbReference type="ARBA" id="ARBA00049737"/>
    </source>
</evidence>
<feature type="chain" id="PRO_5015556606" description="Transmembrane protein 198" evidence="8">
    <location>
        <begin position="19"/>
        <end position="245"/>
    </location>
</feature>
<evidence type="ECO:0000256" key="4">
    <source>
        <dbReference type="ARBA" id="ARBA00022989"/>
    </source>
</evidence>
<accession>A0A2T9YPZ7</accession>
<feature type="signal peptide" evidence="8">
    <location>
        <begin position="1"/>
        <end position="18"/>
    </location>
</feature>
<dbReference type="InterPro" id="IPR025256">
    <property type="entry name" value="TM7S3/TM198-like_dom"/>
</dbReference>
<dbReference type="PANTHER" id="PTHR31247">
    <property type="entry name" value="TRANSMEMBRANE PROTEIN 198 FAMILY MEMBER"/>
    <property type="match status" value="1"/>
</dbReference>
<keyword evidence="8" id="KW-0732">Signal</keyword>
<dbReference type="PANTHER" id="PTHR31247:SF5">
    <property type="entry name" value="DUF4203 DOMAIN-CONTAINING PROTEIN"/>
    <property type="match status" value="1"/>
</dbReference>
<feature type="transmembrane region" description="Helical" evidence="7">
    <location>
        <begin position="147"/>
        <end position="167"/>
    </location>
</feature>
<keyword evidence="3 7" id="KW-0812">Transmembrane</keyword>
<feature type="transmembrane region" description="Helical" evidence="7">
    <location>
        <begin position="36"/>
        <end position="54"/>
    </location>
</feature>
<dbReference type="Pfam" id="PF13886">
    <property type="entry name" value="TM7S3_TM198"/>
    <property type="match status" value="1"/>
</dbReference>
<protein>
    <recommendedName>
        <fullName evidence="6">Transmembrane protein 198</fullName>
    </recommendedName>
</protein>
<evidence type="ECO:0000259" key="9">
    <source>
        <dbReference type="Pfam" id="PF13886"/>
    </source>
</evidence>
<feature type="domain" description="TM7S3/TM198-like" evidence="9">
    <location>
        <begin position="41"/>
        <end position="236"/>
    </location>
</feature>
<evidence type="ECO:0000256" key="7">
    <source>
        <dbReference type="SAM" id="Phobius"/>
    </source>
</evidence>
<dbReference type="InterPro" id="IPR040236">
    <property type="entry name" value="TMEM198"/>
</dbReference>
<gene>
    <name evidence="10" type="ORF">BB561_002581</name>
</gene>
<dbReference type="Proteomes" id="UP000245383">
    <property type="component" value="Unassembled WGS sequence"/>
</dbReference>
<proteinExistence type="inferred from homology"/>
<dbReference type="EMBL" id="MBFR01000093">
    <property type="protein sequence ID" value="PVU94386.1"/>
    <property type="molecule type" value="Genomic_DNA"/>
</dbReference>
<keyword evidence="5 7" id="KW-0472">Membrane</keyword>
<evidence type="ECO:0000313" key="11">
    <source>
        <dbReference type="Proteomes" id="UP000245383"/>
    </source>
</evidence>
<comment type="similarity">
    <text evidence="2">Belongs to the TMEM198 family.</text>
</comment>
<keyword evidence="4 7" id="KW-1133">Transmembrane helix</keyword>
<evidence type="ECO:0000256" key="1">
    <source>
        <dbReference type="ARBA" id="ARBA00004141"/>
    </source>
</evidence>
<feature type="transmembrane region" description="Helical" evidence="7">
    <location>
        <begin position="119"/>
        <end position="135"/>
    </location>
</feature>
<reference evidence="10 11" key="1">
    <citation type="journal article" date="2018" name="MBio">
        <title>Comparative Genomics Reveals the Core Gene Toolbox for the Fungus-Insect Symbiosis.</title>
        <authorList>
            <person name="Wang Y."/>
            <person name="Stata M."/>
            <person name="Wang W."/>
            <person name="Stajich J.E."/>
            <person name="White M.M."/>
            <person name="Moncalvo J.M."/>
        </authorList>
    </citation>
    <scope>NUCLEOTIDE SEQUENCE [LARGE SCALE GENOMIC DNA]</scope>
    <source>
        <strain evidence="10 11">SWE-8-4</strain>
    </source>
</reference>
<evidence type="ECO:0000256" key="8">
    <source>
        <dbReference type="SAM" id="SignalP"/>
    </source>
</evidence>
<organism evidence="10 11">
    <name type="scientific">Smittium simulii</name>
    <dbReference type="NCBI Taxonomy" id="133385"/>
    <lineage>
        <taxon>Eukaryota</taxon>
        <taxon>Fungi</taxon>
        <taxon>Fungi incertae sedis</taxon>
        <taxon>Zoopagomycota</taxon>
        <taxon>Kickxellomycotina</taxon>
        <taxon>Harpellomycetes</taxon>
        <taxon>Harpellales</taxon>
        <taxon>Legeriomycetaceae</taxon>
        <taxon>Smittium</taxon>
    </lineage>
</organism>